<proteinExistence type="predicted"/>
<evidence type="ECO:0000313" key="2">
    <source>
        <dbReference type="Proteomes" id="UP000199673"/>
    </source>
</evidence>
<dbReference type="STRING" id="305507.SAMN04489724_0865"/>
<accession>A0A1I6Y8E2</accession>
<sequence length="65" mass="7295">MWQSQKDTGKWILILKNFSKVKKSCSPKTDKFSEITARGLSHETSGWVSFPMPAKRISAVGMAHV</sequence>
<dbReference type="EMBL" id="FPBF01000001">
    <property type="protein sequence ID" value="SFT46541.1"/>
    <property type="molecule type" value="Genomic_DNA"/>
</dbReference>
<evidence type="ECO:0000313" key="1">
    <source>
        <dbReference type="EMBL" id="SFT46541.1"/>
    </source>
</evidence>
<organism evidence="1 2">
    <name type="scientific">Algoriphagus locisalis</name>
    <dbReference type="NCBI Taxonomy" id="305507"/>
    <lineage>
        <taxon>Bacteria</taxon>
        <taxon>Pseudomonadati</taxon>
        <taxon>Bacteroidota</taxon>
        <taxon>Cytophagia</taxon>
        <taxon>Cytophagales</taxon>
        <taxon>Cyclobacteriaceae</taxon>
        <taxon>Algoriphagus</taxon>
    </lineage>
</organism>
<dbReference type="Proteomes" id="UP000199673">
    <property type="component" value="Unassembled WGS sequence"/>
</dbReference>
<gene>
    <name evidence="1" type="ORF">SAMN04489724_0865</name>
</gene>
<protein>
    <submittedName>
        <fullName evidence="1">Uncharacterized protein</fullName>
    </submittedName>
</protein>
<name>A0A1I6Y8E2_9BACT</name>
<reference evidence="2" key="1">
    <citation type="submission" date="2016-10" db="EMBL/GenBank/DDBJ databases">
        <authorList>
            <person name="Varghese N."/>
            <person name="Submissions S."/>
        </authorList>
    </citation>
    <scope>NUCLEOTIDE SEQUENCE [LARGE SCALE GENOMIC DNA]</scope>
    <source>
        <strain evidence="2">DSM 23445</strain>
    </source>
</reference>
<keyword evidence="2" id="KW-1185">Reference proteome</keyword>
<dbReference type="AlphaFoldDB" id="A0A1I6Y8E2"/>